<accession>A0A8K0XP69</accession>
<keyword evidence="2" id="KW-0472">Membrane</keyword>
<organism evidence="3 4">
    <name type="scientific">Cristinia sonorae</name>
    <dbReference type="NCBI Taxonomy" id="1940300"/>
    <lineage>
        <taxon>Eukaryota</taxon>
        <taxon>Fungi</taxon>
        <taxon>Dikarya</taxon>
        <taxon>Basidiomycota</taxon>
        <taxon>Agaricomycotina</taxon>
        <taxon>Agaricomycetes</taxon>
        <taxon>Agaricomycetidae</taxon>
        <taxon>Agaricales</taxon>
        <taxon>Pleurotineae</taxon>
        <taxon>Stephanosporaceae</taxon>
        <taxon>Cristinia</taxon>
    </lineage>
</organism>
<dbReference type="EMBL" id="JAEVFJ010000017">
    <property type="protein sequence ID" value="KAH8099954.1"/>
    <property type="molecule type" value="Genomic_DNA"/>
</dbReference>
<proteinExistence type="predicted"/>
<evidence type="ECO:0008006" key="5">
    <source>
        <dbReference type="Google" id="ProtNLM"/>
    </source>
</evidence>
<sequence length="374" mass="39494">MPCLQDLPQRLVIKLSLDRTRRPLSSPFPLSMASTRRQFSPIFALFALLATSVNEVGAQGTNATCLPEFDWMSNSRGQSPCLVTAYLTTPCLTNPTDAYVYALPPGFHYRPPIPASATSCQCNTIFFSTIQACATCQGNPLVPWSTWNMNCTAAIYERIYPESIPSGTSVPSWAYLDVSRSDNFNATAALVEKNENHPESTLQTGNPTSTINAPGSSASNPANTTTPLPSPPGPTAPSKSSNTGPIVGGVVGGLGGLAIAGAIAFFVWRWYRGRHAAGTTAIPTSDPDAFAPGVNYGGSNEKPYADLASPVPVTHSTYVPAKVYDPNDPSTFPTGGAEPTIETAASSTIYNGTSGLHYSPYQQTGGQYRGAPEV</sequence>
<comment type="caution">
    <text evidence="3">The sequence shown here is derived from an EMBL/GenBank/DDBJ whole genome shotgun (WGS) entry which is preliminary data.</text>
</comment>
<feature type="region of interest" description="Disordered" evidence="1">
    <location>
        <begin position="193"/>
        <end position="241"/>
    </location>
</feature>
<dbReference type="AlphaFoldDB" id="A0A8K0XP69"/>
<dbReference type="Proteomes" id="UP000813824">
    <property type="component" value="Unassembled WGS sequence"/>
</dbReference>
<keyword evidence="4" id="KW-1185">Reference proteome</keyword>
<protein>
    <recommendedName>
        <fullName evidence="5">Transmembrane protein</fullName>
    </recommendedName>
</protein>
<gene>
    <name evidence="3" type="ORF">BXZ70DRAFT_939717</name>
</gene>
<dbReference type="OrthoDB" id="2576311at2759"/>
<name>A0A8K0XP69_9AGAR</name>
<evidence type="ECO:0000313" key="3">
    <source>
        <dbReference type="EMBL" id="KAH8099954.1"/>
    </source>
</evidence>
<keyword evidence="2" id="KW-0812">Transmembrane</keyword>
<evidence type="ECO:0000313" key="4">
    <source>
        <dbReference type="Proteomes" id="UP000813824"/>
    </source>
</evidence>
<keyword evidence="2" id="KW-1133">Transmembrane helix</keyword>
<evidence type="ECO:0000256" key="2">
    <source>
        <dbReference type="SAM" id="Phobius"/>
    </source>
</evidence>
<feature type="compositionally biased region" description="Polar residues" evidence="1">
    <location>
        <begin position="199"/>
        <end position="223"/>
    </location>
</feature>
<feature type="transmembrane region" description="Helical" evidence="2">
    <location>
        <begin position="246"/>
        <end position="268"/>
    </location>
</feature>
<reference evidence="3" key="1">
    <citation type="journal article" date="2021" name="New Phytol.">
        <title>Evolutionary innovations through gain and loss of genes in the ectomycorrhizal Boletales.</title>
        <authorList>
            <person name="Wu G."/>
            <person name="Miyauchi S."/>
            <person name="Morin E."/>
            <person name="Kuo A."/>
            <person name="Drula E."/>
            <person name="Varga T."/>
            <person name="Kohler A."/>
            <person name="Feng B."/>
            <person name="Cao Y."/>
            <person name="Lipzen A."/>
            <person name="Daum C."/>
            <person name="Hundley H."/>
            <person name="Pangilinan J."/>
            <person name="Johnson J."/>
            <person name="Barry K."/>
            <person name="LaButti K."/>
            <person name="Ng V."/>
            <person name="Ahrendt S."/>
            <person name="Min B."/>
            <person name="Choi I.G."/>
            <person name="Park H."/>
            <person name="Plett J.M."/>
            <person name="Magnuson J."/>
            <person name="Spatafora J.W."/>
            <person name="Nagy L.G."/>
            <person name="Henrissat B."/>
            <person name="Grigoriev I.V."/>
            <person name="Yang Z.L."/>
            <person name="Xu J."/>
            <person name="Martin F.M."/>
        </authorList>
    </citation>
    <scope>NUCLEOTIDE SEQUENCE</scope>
    <source>
        <strain evidence="3">KKN 215</strain>
    </source>
</reference>
<evidence type="ECO:0000256" key="1">
    <source>
        <dbReference type="SAM" id="MobiDB-lite"/>
    </source>
</evidence>